<feature type="domain" description="Thiamine pyrophosphate enzyme central" evidence="5">
    <location>
        <begin position="191"/>
        <end position="319"/>
    </location>
</feature>
<dbReference type="InterPro" id="IPR044261">
    <property type="entry name" value="Pyruvate_dehydrogenase"/>
</dbReference>
<dbReference type="InterPro" id="IPR011766">
    <property type="entry name" value="TPP_enzyme_TPP-bd"/>
</dbReference>
<feature type="binding site" evidence="3">
    <location>
        <position position="51"/>
    </location>
    <ligand>
        <name>thiamine diphosphate</name>
        <dbReference type="ChEBI" id="CHEBI:58937"/>
    </ligand>
</feature>
<organism evidence="8 9">
    <name type="scientific">Pseudomonas allii</name>
    <dbReference type="NCBI Taxonomy" id="2740531"/>
    <lineage>
        <taxon>Bacteria</taxon>
        <taxon>Pseudomonadati</taxon>
        <taxon>Pseudomonadota</taxon>
        <taxon>Gammaproteobacteria</taxon>
        <taxon>Pseudomonadales</taxon>
        <taxon>Pseudomonadaceae</taxon>
        <taxon>Pseudomonas</taxon>
    </lineage>
</organism>
<dbReference type="PANTHER" id="PTHR42981:SF2">
    <property type="entry name" value="PYRUVATE DEHYDROGENASE [UBIQUINONE]"/>
    <property type="match status" value="1"/>
</dbReference>
<dbReference type="Gene3D" id="3.40.50.970">
    <property type="match status" value="2"/>
</dbReference>
<keyword evidence="3" id="KW-0472">Membrane</keyword>
<feature type="binding site" evidence="3">
    <location>
        <begin position="462"/>
        <end position="468"/>
    </location>
    <ligand>
        <name>thiamine diphosphate</name>
        <dbReference type="ChEBI" id="CHEBI:58937"/>
    </ligand>
</feature>
<evidence type="ECO:0000256" key="4">
    <source>
        <dbReference type="RuleBase" id="RU362132"/>
    </source>
</evidence>
<evidence type="ECO:0000259" key="7">
    <source>
        <dbReference type="Pfam" id="PF02776"/>
    </source>
</evidence>
<feature type="binding site" evidence="3">
    <location>
        <position position="462"/>
    </location>
    <ligand>
        <name>Mg(2+)</name>
        <dbReference type="ChEBI" id="CHEBI:18420"/>
    </ligand>
</feature>
<evidence type="ECO:0000259" key="5">
    <source>
        <dbReference type="Pfam" id="PF00205"/>
    </source>
</evidence>
<feature type="binding site" evidence="3">
    <location>
        <begin position="408"/>
        <end position="410"/>
    </location>
    <ligand>
        <name>thiamine diphosphate</name>
        <dbReference type="ChEBI" id="CHEBI:58937"/>
    </ligand>
</feature>
<feature type="domain" description="Thiamine pyrophosphate enzyme N-terminal TPP-binding" evidence="7">
    <location>
        <begin position="5"/>
        <end position="116"/>
    </location>
</feature>
<dbReference type="GO" id="GO:0008289">
    <property type="term" value="F:lipid binding"/>
    <property type="evidence" value="ECO:0007669"/>
    <property type="project" value="UniProtKB-UniRule"/>
</dbReference>
<dbReference type="SUPFAM" id="SSF52518">
    <property type="entry name" value="Thiamin diphosphate-binding fold (THDP-binding)"/>
    <property type="match status" value="2"/>
</dbReference>
<comment type="similarity">
    <text evidence="1 3 4">Belongs to the TPP enzyme family.</text>
</comment>
<comment type="cofactor">
    <cofactor evidence="3">
        <name>FAD</name>
        <dbReference type="ChEBI" id="CHEBI:57692"/>
    </cofactor>
    <text evidence="3">Binds 1 FAD per subunit.</text>
</comment>
<dbReference type="InterPro" id="IPR029061">
    <property type="entry name" value="THDP-binding"/>
</dbReference>
<protein>
    <recommendedName>
        <fullName evidence="3">Pyruvate dehydrogenase [ubiquinone]</fullName>
        <ecNumber evidence="3">1.2.5.1</ecNumber>
    </recommendedName>
    <alternativeName>
        <fullName evidence="3">Pyruvate oxidase</fullName>
        <shortName evidence="3">POX</shortName>
    </alternativeName>
    <alternativeName>
        <fullName evidence="3">Pyruvate:ubiquinone-8 oxidoreductase</fullName>
    </alternativeName>
</protein>
<dbReference type="InterPro" id="IPR047210">
    <property type="entry name" value="TPP_PYR_POXB-like"/>
</dbReference>
<sequence length="574" mass="62266">MAKINLAQQLATTLEQAGIKRIWGLTGDSLNGLTDALRTMDSIEWMHVRHEEVAAFAAGAEAAATGELTVCAGSCGPGNLHLINGLFDCHRNHVPVLAIAAQIPSSEIGLNYFQETHPQELFKECSHFIELVTNPEQMPQVLHRAMRSAILNRGVAVVVIPGDVSLLEVEDKLKPWPALHAPRTLPAEQDLQRLTDILESSRKVTLLCGSGCAGAHDQVVTLADALGAPVVHALRGKEHVEWDNPFDVGMTGLIGFSSGYHAMLDCDTLIMLGTDFPYRQFYPTDAKIIQVDRNPQALGRRATLDLGIAADVSETIGALLPRLTRKTDRSFLETSLKHYEKARQGLDDLAQPSKANRPIHPQYVARLLSELADDDAIFTADVGSPTVWAARYLKMNGKRRLIGSFNHGSMANAMPQAIGAQAAFPGRQVISMSGDGGFAMLMGDFISLAQLNLPVKVIVFDNSSLGFVAMEMKAAGYLDAGTELKNPDFAAMSNAMGILGIRVEQSEDLEPALRRALAHDGPVLVDVVTATQELVMPPTIKLEQAKGFSLYMLKAVMSGRGDEVIELARTNWLR</sequence>
<feature type="binding site" evidence="3">
    <location>
        <begin position="251"/>
        <end position="254"/>
    </location>
    <ligand>
        <name>FAD</name>
        <dbReference type="ChEBI" id="CHEBI:57692"/>
    </ligand>
</feature>
<keyword evidence="3" id="KW-0547">Nucleotide-binding</keyword>
<reference evidence="8 9" key="1">
    <citation type="submission" date="2020-05" db="EMBL/GenBank/DDBJ databases">
        <title>Onion-isolated Pseudomonas sp.</title>
        <authorList>
            <person name="Fujikawa T."/>
            <person name="Sawada H."/>
        </authorList>
    </citation>
    <scope>NUCLEOTIDE SEQUENCE [LARGE SCALE GENOMIC DNA]</scope>
    <source>
        <strain evidence="8 9">MAFF 301512</strain>
    </source>
</reference>
<evidence type="ECO:0000256" key="1">
    <source>
        <dbReference type="ARBA" id="ARBA00007812"/>
    </source>
</evidence>
<feature type="region of interest" description="Membrane-binding domain" evidence="3">
    <location>
        <begin position="533"/>
        <end position="574"/>
    </location>
</feature>
<comment type="caution">
    <text evidence="8">The sequence shown here is derived from an EMBL/GenBank/DDBJ whole genome shotgun (WGS) entry which is preliminary data.</text>
</comment>
<evidence type="ECO:0000259" key="6">
    <source>
        <dbReference type="Pfam" id="PF02775"/>
    </source>
</evidence>
<keyword evidence="3" id="KW-0446">Lipid-binding</keyword>
<gene>
    <name evidence="3 8" type="primary">poxB</name>
    <name evidence="8" type="ORF">HT123_23245</name>
</gene>
<feature type="site" description="Moves into active site upon enzyme activation, plays a role in electron transfer" evidence="3">
    <location>
        <position position="467"/>
    </location>
</feature>
<dbReference type="InterPro" id="IPR047211">
    <property type="entry name" value="POXB-like"/>
</dbReference>
<keyword evidence="3 8" id="KW-0670">Pyruvate</keyword>
<dbReference type="Pfam" id="PF00205">
    <property type="entry name" value="TPP_enzyme_M"/>
    <property type="match status" value="1"/>
</dbReference>
<dbReference type="CDD" id="cd02014">
    <property type="entry name" value="TPP_POX"/>
    <property type="match status" value="1"/>
</dbReference>
<keyword evidence="3 8" id="KW-0830">Ubiquinone</keyword>
<keyword evidence="3" id="KW-0460">Magnesium</keyword>
<dbReference type="GO" id="GO:0005886">
    <property type="term" value="C:plasma membrane"/>
    <property type="evidence" value="ECO:0007669"/>
    <property type="project" value="UniProtKB-SubCell"/>
</dbReference>
<comment type="subunit">
    <text evidence="3">Homotetramer.</text>
</comment>
<evidence type="ECO:0000313" key="8">
    <source>
        <dbReference type="EMBL" id="NWN63810.1"/>
    </source>
</evidence>
<dbReference type="RefSeq" id="WP_179029998.1">
    <property type="nucleotide sequence ID" value="NZ_JABUHS010000219.1"/>
</dbReference>
<dbReference type="InterPro" id="IPR029035">
    <property type="entry name" value="DHS-like_NAD/FAD-binding_dom"/>
</dbReference>
<comment type="caution">
    <text evidence="3">Lacks conserved residue(s) required for the propagation of feature annotation.</text>
</comment>
<evidence type="ECO:0000256" key="3">
    <source>
        <dbReference type="HAMAP-Rule" id="MF_00850"/>
    </source>
</evidence>
<dbReference type="Gene3D" id="3.40.50.1220">
    <property type="entry name" value="TPP-binding domain"/>
    <property type="match status" value="1"/>
</dbReference>
<dbReference type="PROSITE" id="PS00187">
    <property type="entry name" value="TPP_ENZYMES"/>
    <property type="match status" value="1"/>
</dbReference>
<dbReference type="Proteomes" id="UP000543908">
    <property type="component" value="Unassembled WGS sequence"/>
</dbReference>
<comment type="activity regulation">
    <text evidence="3">The C-terminus inhibits activity; it has to move for the enzyme to be active. Activated by lipid-binding, which occurs via the C-terminus.</text>
</comment>
<dbReference type="EC" id="1.2.5.1" evidence="3"/>
<dbReference type="GO" id="GO:0000287">
    <property type="term" value="F:magnesium ion binding"/>
    <property type="evidence" value="ECO:0007669"/>
    <property type="project" value="UniProtKB-UniRule"/>
</dbReference>
<dbReference type="GO" id="GO:0030976">
    <property type="term" value="F:thiamine pyrophosphate binding"/>
    <property type="evidence" value="ECO:0007669"/>
    <property type="project" value="UniProtKB-UniRule"/>
</dbReference>
<dbReference type="AlphaFoldDB" id="A0A7Y8RSD6"/>
<dbReference type="InterPro" id="IPR047212">
    <property type="entry name" value="TPP_POXB-like"/>
</dbReference>
<comment type="cofactor">
    <cofactor evidence="3">
        <name>Mg(2+)</name>
        <dbReference type="ChEBI" id="CHEBI:18420"/>
    </cofactor>
    <text evidence="3">Binds 1 Mg(2+) ion per subunit.</text>
</comment>
<comment type="catalytic activity">
    <reaction evidence="3">
        <text>a ubiquinone + pyruvate + H2O = a ubiquinol + acetate + CO2</text>
        <dbReference type="Rhea" id="RHEA:27405"/>
        <dbReference type="Rhea" id="RHEA-COMP:9565"/>
        <dbReference type="Rhea" id="RHEA-COMP:9566"/>
        <dbReference type="ChEBI" id="CHEBI:15361"/>
        <dbReference type="ChEBI" id="CHEBI:15377"/>
        <dbReference type="ChEBI" id="CHEBI:16389"/>
        <dbReference type="ChEBI" id="CHEBI:16526"/>
        <dbReference type="ChEBI" id="CHEBI:17976"/>
        <dbReference type="ChEBI" id="CHEBI:30089"/>
        <dbReference type="EC" id="1.2.5.1"/>
    </reaction>
</comment>
<comment type="cofactor">
    <cofactor evidence="3">
        <name>thiamine diphosphate</name>
        <dbReference type="ChEBI" id="CHEBI:58937"/>
    </cofactor>
    <text evidence="3">Binds 1 thiamine pyrophosphate per subunit.</text>
</comment>
<dbReference type="GO" id="GO:0042867">
    <property type="term" value="P:pyruvate catabolic process"/>
    <property type="evidence" value="ECO:0007669"/>
    <property type="project" value="UniProtKB-UniRule"/>
</dbReference>
<feature type="binding site" evidence="3">
    <location>
        <position position="435"/>
    </location>
    <ligand>
        <name>Mg(2+)</name>
        <dbReference type="ChEBI" id="CHEBI:18420"/>
    </ligand>
</feature>
<feature type="binding site" evidence="3">
    <location>
        <begin position="274"/>
        <end position="278"/>
    </location>
    <ligand>
        <name>FAD</name>
        <dbReference type="ChEBI" id="CHEBI:57692"/>
    </ligand>
</feature>
<dbReference type="HAMAP" id="MF_00850">
    <property type="entry name" value="POX"/>
    <property type="match status" value="1"/>
</dbReference>
<name>A0A7Y8RSD6_9PSED</name>
<dbReference type="Pfam" id="PF02776">
    <property type="entry name" value="TPP_enzyme_N"/>
    <property type="match status" value="1"/>
</dbReference>
<dbReference type="EMBL" id="JABUHS010000219">
    <property type="protein sequence ID" value="NWN63810.1"/>
    <property type="molecule type" value="Genomic_DNA"/>
</dbReference>
<keyword evidence="3" id="KW-0274">FAD</keyword>
<feature type="domain" description="Thiamine pyrophosphate enzyme TPP-binding" evidence="6">
    <location>
        <begin position="381"/>
        <end position="527"/>
    </location>
</feature>
<comment type="subcellular location">
    <subcellularLocation>
        <location evidence="3">Cell membrane</location>
        <topology evidence="3">Peripheral membrane protein</topology>
        <orientation evidence="3">Cytoplasmic side</orientation>
    </subcellularLocation>
</comment>
<proteinExistence type="inferred from homology"/>
<keyword evidence="3" id="KW-1003">Cell membrane</keyword>
<dbReference type="SUPFAM" id="SSF52467">
    <property type="entry name" value="DHS-like NAD/FAD-binding domain"/>
    <property type="match status" value="1"/>
</dbReference>
<keyword evidence="3" id="KW-0479">Metal-binding</keyword>
<dbReference type="GO" id="GO:0048039">
    <property type="term" value="F:ubiquinone binding"/>
    <property type="evidence" value="ECO:0007669"/>
    <property type="project" value="UniProtKB-UniRule"/>
</dbReference>
<accession>A0A7Y8RSD6</accession>
<feature type="binding site" evidence="3">
    <location>
        <position position="292"/>
    </location>
    <ligand>
        <name>FAD</name>
        <dbReference type="ChEBI" id="CHEBI:57692"/>
    </ligand>
</feature>
<dbReference type="InterPro" id="IPR012001">
    <property type="entry name" value="Thiamin_PyroP_enz_TPP-bd_dom"/>
</dbReference>
<dbReference type="GO" id="GO:0052737">
    <property type="term" value="F:pyruvate dehydrogenase (quinone) activity"/>
    <property type="evidence" value="ECO:0007669"/>
    <property type="project" value="UniProtKB-UniRule"/>
</dbReference>
<keyword evidence="2 3" id="KW-0786">Thiamine pyrophosphate</keyword>
<comment type="domain">
    <text evidence="3">Has 4 domains; the Pyr domain which binds the pyrimidine moiety of the thiamine pyrophosphate cofactor, the FAD-binding domain, the PP-binding domain which binds the pyrophosphate portion of thiamine pyrophosphate and the C-terminal membrane binding region. The C-terminus is held closely against the rest of the protein and covers the active site; during activation it unfolds from the rest of the protein and forms an amphipathic helix upon membrane binding, exposing the active site.</text>
</comment>
<evidence type="ECO:0000256" key="2">
    <source>
        <dbReference type="ARBA" id="ARBA00023052"/>
    </source>
</evidence>
<dbReference type="Pfam" id="PF02775">
    <property type="entry name" value="TPP_enzyme_C"/>
    <property type="match status" value="1"/>
</dbReference>
<dbReference type="CDD" id="cd07039">
    <property type="entry name" value="TPP_PYR_POX"/>
    <property type="match status" value="1"/>
</dbReference>
<dbReference type="FunFam" id="3.40.50.1220:FF:000013">
    <property type="entry name" value="Pyruvate dehydrogenase [ubiquinone]"/>
    <property type="match status" value="1"/>
</dbReference>
<comment type="function">
    <text evidence="3">A peripheral cell membrane enzyme that catalyzes the oxidative decarboxylation of pyruvate to form acetate and CO(2). It channels electrons from the cytoplasm to the respiratory chain at the cell membrane via ubiquinone.</text>
</comment>
<dbReference type="GO" id="GO:0050660">
    <property type="term" value="F:flavin adenine dinucleotide binding"/>
    <property type="evidence" value="ECO:0007669"/>
    <property type="project" value="UniProtKB-UniRule"/>
</dbReference>
<feature type="region of interest" description="FAD-binding domain" evidence="3">
    <location>
        <begin position="183"/>
        <end position="334"/>
    </location>
</feature>
<dbReference type="NCBIfam" id="NF006591">
    <property type="entry name" value="PRK09124.1"/>
    <property type="match status" value="1"/>
</dbReference>
<dbReference type="InterPro" id="IPR000399">
    <property type="entry name" value="TPP-bd_CS"/>
</dbReference>
<dbReference type="InterPro" id="IPR012000">
    <property type="entry name" value="Thiamin_PyroP_enz_cen_dom"/>
</dbReference>
<evidence type="ECO:0000313" key="9">
    <source>
        <dbReference type="Proteomes" id="UP000543908"/>
    </source>
</evidence>
<dbReference type="PANTHER" id="PTHR42981">
    <property type="entry name" value="PYRUVATE DEHYDROGENASE [UBIQUINONE]"/>
    <property type="match status" value="1"/>
</dbReference>
<keyword evidence="3 8" id="KW-0560">Oxidoreductase</keyword>
<keyword evidence="3" id="KW-0285">Flavoprotein</keyword>
<feature type="binding site" evidence="3">
    <location>
        <begin position="435"/>
        <end position="437"/>
    </location>
    <ligand>
        <name>thiamine diphosphate</name>
        <dbReference type="ChEBI" id="CHEBI:58937"/>
    </ligand>
</feature>